<dbReference type="PANTHER" id="PTHR33588:SF1">
    <property type="entry name" value="CILIA- AND FLAGELLA-ASSOCIATED PROTEIN 299"/>
    <property type="match status" value="1"/>
</dbReference>
<dbReference type="Proteomes" id="UP000268350">
    <property type="component" value="Unassembled WGS sequence"/>
</dbReference>
<comment type="subcellular location">
    <subcellularLocation>
        <location evidence="3">Cytoplasm</location>
    </subcellularLocation>
    <subcellularLocation>
        <location evidence="2">Nucleus</location>
    </subcellularLocation>
</comment>
<protein>
    <recommendedName>
        <fullName evidence="4">Cilia- and flagella-associated protein 299</fullName>
    </recommendedName>
</protein>
<evidence type="ECO:0000256" key="6">
    <source>
        <dbReference type="ARBA" id="ARBA00023242"/>
    </source>
</evidence>
<evidence type="ECO:0000313" key="8">
    <source>
        <dbReference type="Proteomes" id="UP000268350"/>
    </source>
</evidence>
<dbReference type="Pfam" id="PF14713">
    <property type="entry name" value="DUF4464"/>
    <property type="match status" value="1"/>
</dbReference>
<keyword evidence="5" id="KW-0963">Cytoplasm</keyword>
<keyword evidence="6" id="KW-0539">Nucleus</keyword>
<dbReference type="GO" id="GO:0005737">
    <property type="term" value="C:cytoplasm"/>
    <property type="evidence" value="ECO:0007669"/>
    <property type="project" value="UniProtKB-SubCell"/>
</dbReference>
<comment type="function">
    <text evidence="1">May be involved in spermatogenesis.</text>
</comment>
<reference evidence="8" key="1">
    <citation type="submission" date="2018-01" db="EMBL/GenBank/DDBJ databases">
        <authorList>
            <person name="Alioto T."/>
            <person name="Alioto T."/>
        </authorList>
    </citation>
    <scope>NUCLEOTIDE SEQUENCE [LARGE SCALE GENOMIC DNA]</scope>
</reference>
<dbReference type="OrthoDB" id="2136125at2759"/>
<proteinExistence type="predicted"/>
<dbReference type="AlphaFoldDB" id="A0A3B0K3Q1"/>
<dbReference type="EMBL" id="OUUW01000013">
    <property type="protein sequence ID" value="SPP87903.1"/>
    <property type="molecule type" value="Genomic_DNA"/>
</dbReference>
<dbReference type="OMA" id="IESPMYG"/>
<dbReference type="PANTHER" id="PTHR33588">
    <property type="entry name" value="CILIA- AND FLAGELLA-ASSOCIATED PROTEIN 299"/>
    <property type="match status" value="1"/>
</dbReference>
<evidence type="ECO:0000256" key="4">
    <source>
        <dbReference type="ARBA" id="ARBA00021436"/>
    </source>
</evidence>
<evidence type="ECO:0000256" key="2">
    <source>
        <dbReference type="ARBA" id="ARBA00004123"/>
    </source>
</evidence>
<evidence type="ECO:0000256" key="5">
    <source>
        <dbReference type="ARBA" id="ARBA00022490"/>
    </source>
</evidence>
<evidence type="ECO:0000256" key="3">
    <source>
        <dbReference type="ARBA" id="ARBA00004496"/>
    </source>
</evidence>
<keyword evidence="8" id="KW-1185">Reference proteome</keyword>
<evidence type="ECO:0000256" key="1">
    <source>
        <dbReference type="ARBA" id="ARBA00003056"/>
    </source>
</evidence>
<name>A0A3B0K3Q1_DROGU</name>
<accession>A0A3B0K3Q1</accession>
<dbReference type="InterPro" id="IPR027887">
    <property type="entry name" value="DUF4464"/>
</dbReference>
<evidence type="ECO:0000313" key="7">
    <source>
        <dbReference type="EMBL" id="SPP87903.1"/>
    </source>
</evidence>
<sequence length="233" mass="27351">MTDFNVVKFSNYEDYLRSFAIVQDYRYLPCHKTVRTVTKLGYRDNGNVYTEDQFLIAKQQVESLLRPSVVMHAFYSHYLKGDDPALVALAEREAPNVQQQISTIIFLEIHQKSGFAISGYIDFEASLRNYRLDGPNAVNWRAIFQTRKLLRPQPSDIVFYDWRSRKIFANDNDNYTTVAHPEYGLLFIHKGDHKFIPVTNRKNPFSSNVHRTMIKSKLYGFMTFYDHTVRKKT</sequence>
<gene>
    <name evidence="7" type="ORF">DGUA_6G015698</name>
</gene>
<organism evidence="7 8">
    <name type="scientific">Drosophila guanche</name>
    <name type="common">Fruit fly</name>
    <dbReference type="NCBI Taxonomy" id="7266"/>
    <lineage>
        <taxon>Eukaryota</taxon>
        <taxon>Metazoa</taxon>
        <taxon>Ecdysozoa</taxon>
        <taxon>Arthropoda</taxon>
        <taxon>Hexapoda</taxon>
        <taxon>Insecta</taxon>
        <taxon>Pterygota</taxon>
        <taxon>Neoptera</taxon>
        <taxon>Endopterygota</taxon>
        <taxon>Diptera</taxon>
        <taxon>Brachycera</taxon>
        <taxon>Muscomorpha</taxon>
        <taxon>Ephydroidea</taxon>
        <taxon>Drosophilidae</taxon>
        <taxon>Drosophila</taxon>
        <taxon>Sophophora</taxon>
    </lineage>
</organism>
<dbReference type="GO" id="GO:0005634">
    <property type="term" value="C:nucleus"/>
    <property type="evidence" value="ECO:0007669"/>
    <property type="project" value="UniProtKB-SubCell"/>
</dbReference>